<dbReference type="PANTHER" id="PTHR14890">
    <property type="entry name" value="FANCONI ANEMIA CORE COMPLEX-ASSOCIATED PROTEIN 100"/>
    <property type="match status" value="1"/>
</dbReference>
<name>A0A2G8KQJ3_STIJA</name>
<proteinExistence type="predicted"/>
<comment type="caution">
    <text evidence="2">The sequence shown here is derived from an EMBL/GenBank/DDBJ whole genome shotgun (WGS) entry which is preliminary data.</text>
</comment>
<evidence type="ECO:0000313" key="3">
    <source>
        <dbReference type="Proteomes" id="UP000230750"/>
    </source>
</evidence>
<dbReference type="OrthoDB" id="6495021at2759"/>
<dbReference type="STRING" id="307972.A0A2G8KQJ3"/>
<feature type="region of interest" description="Disordered" evidence="1">
    <location>
        <begin position="98"/>
        <end position="127"/>
    </location>
</feature>
<accession>A0A2G8KQJ3</accession>
<dbReference type="GO" id="GO:0005654">
    <property type="term" value="C:nucleoplasm"/>
    <property type="evidence" value="ECO:0007669"/>
    <property type="project" value="TreeGrafter"/>
</dbReference>
<reference evidence="2 3" key="1">
    <citation type="journal article" date="2017" name="PLoS Biol.">
        <title>The sea cucumber genome provides insights into morphological evolution and visceral regeneration.</title>
        <authorList>
            <person name="Zhang X."/>
            <person name="Sun L."/>
            <person name="Yuan J."/>
            <person name="Sun Y."/>
            <person name="Gao Y."/>
            <person name="Zhang L."/>
            <person name="Li S."/>
            <person name="Dai H."/>
            <person name="Hamel J.F."/>
            <person name="Liu C."/>
            <person name="Yu Y."/>
            <person name="Liu S."/>
            <person name="Lin W."/>
            <person name="Guo K."/>
            <person name="Jin S."/>
            <person name="Xu P."/>
            <person name="Storey K.B."/>
            <person name="Huan P."/>
            <person name="Zhang T."/>
            <person name="Zhou Y."/>
            <person name="Zhang J."/>
            <person name="Lin C."/>
            <person name="Li X."/>
            <person name="Xing L."/>
            <person name="Huo D."/>
            <person name="Sun M."/>
            <person name="Wang L."/>
            <person name="Mercier A."/>
            <person name="Li F."/>
            <person name="Yang H."/>
            <person name="Xiang J."/>
        </authorList>
    </citation>
    <scope>NUCLEOTIDE SEQUENCE [LARGE SCALE GENOMIC DNA]</scope>
    <source>
        <strain evidence="2">Shaxun</strain>
        <tissue evidence="2">Muscle</tissue>
    </source>
</reference>
<feature type="compositionally biased region" description="Basic and acidic residues" evidence="1">
    <location>
        <begin position="115"/>
        <end position="127"/>
    </location>
</feature>
<dbReference type="InterPro" id="IPR029251">
    <property type="entry name" value="Faap100"/>
</dbReference>
<dbReference type="GO" id="GO:0036297">
    <property type="term" value="P:interstrand cross-link repair"/>
    <property type="evidence" value="ECO:0007669"/>
    <property type="project" value="InterPro"/>
</dbReference>
<dbReference type="PANTHER" id="PTHR14890:SF1">
    <property type="entry name" value="FANCONI ANEMIA CORE COMPLEX-ASSOCIATED PROTEIN 100"/>
    <property type="match status" value="1"/>
</dbReference>
<gene>
    <name evidence="2" type="ORF">BSL78_12893</name>
</gene>
<sequence length="510" mass="57836">MSSSIATISSQTLELFSRRVGAKLRRIDFKDCQQFWFLITNQSAVLYRELSRKIIFIFPEELNHTDLLQKQDGSLILYGIQPDHKVVTFDVTARITNDRSKRKHEKSSEDEVEDMSSKRFKKEEREKERSDNEAIFDSLLTFDLKDVTDNNATTDNVGMEGSGKLFQDEIVYIQEGKVLHEDARLVDCLLLGNILVAMATCLEGYIISFHTTPNSKTDIDNQRITASSAYMFASFFIKELRMDLPLNSKDKNYNSLDFTRTGMTHRKAEICGFKLISSHVHDEVSSPFGLNSINQMIFSHIFGSDCTSLGSEVIIIGTPEGKILSVPLKCESPNATVSVLFDLEEPAVLVSRVSLTNHNSENNDTNIQDCLIFVGKRGKVVVMYAVKEQIHKDSKLKTLIEEKLVSGPVISPMIENSNCLVYTTKKELFCIRMEFMNSQSSTSKGKSLKFTAKRYSVMDVISVRKLPVLSALEAMLNRFDNSREMFWLEWDLDTNPPEGLWVTSPLEPSD</sequence>
<keyword evidence="3" id="KW-1185">Reference proteome</keyword>
<evidence type="ECO:0000256" key="1">
    <source>
        <dbReference type="SAM" id="MobiDB-lite"/>
    </source>
</evidence>
<evidence type="ECO:0000313" key="2">
    <source>
        <dbReference type="EMBL" id="PIK50238.1"/>
    </source>
</evidence>
<dbReference type="EMBL" id="MRZV01000428">
    <property type="protein sequence ID" value="PIK50238.1"/>
    <property type="molecule type" value="Genomic_DNA"/>
</dbReference>
<dbReference type="AlphaFoldDB" id="A0A2G8KQJ3"/>
<protein>
    <submittedName>
        <fullName evidence="2">Uncharacterized protein</fullName>
    </submittedName>
</protein>
<organism evidence="2 3">
    <name type="scientific">Stichopus japonicus</name>
    <name type="common">Sea cucumber</name>
    <dbReference type="NCBI Taxonomy" id="307972"/>
    <lineage>
        <taxon>Eukaryota</taxon>
        <taxon>Metazoa</taxon>
        <taxon>Echinodermata</taxon>
        <taxon>Eleutherozoa</taxon>
        <taxon>Echinozoa</taxon>
        <taxon>Holothuroidea</taxon>
        <taxon>Aspidochirotacea</taxon>
        <taxon>Aspidochirotida</taxon>
        <taxon>Stichopodidae</taxon>
        <taxon>Apostichopus</taxon>
    </lineage>
</organism>
<dbReference type="Proteomes" id="UP000230750">
    <property type="component" value="Unassembled WGS sequence"/>
</dbReference>
<dbReference type="GO" id="GO:0043240">
    <property type="term" value="C:Fanconi anaemia nuclear complex"/>
    <property type="evidence" value="ECO:0007669"/>
    <property type="project" value="InterPro"/>
</dbReference>